<dbReference type="OrthoDB" id="7059836at2"/>
<organism evidence="2 3">
    <name type="scientific">Gilliamella intestini</name>
    <dbReference type="NCBI Taxonomy" id="1798183"/>
    <lineage>
        <taxon>Bacteria</taxon>
        <taxon>Pseudomonadati</taxon>
        <taxon>Pseudomonadota</taxon>
        <taxon>Gammaproteobacteria</taxon>
        <taxon>Orbales</taxon>
        <taxon>Orbaceae</taxon>
        <taxon>Gilliamella</taxon>
    </lineage>
</organism>
<keyword evidence="3" id="KW-1185">Reference proteome</keyword>
<reference evidence="3" key="1">
    <citation type="submission" date="2016-08" db="EMBL/GenBank/DDBJ databases">
        <authorList>
            <person name="Varghese N."/>
            <person name="Submissions Spin"/>
        </authorList>
    </citation>
    <scope>NUCLEOTIDE SEQUENCE [LARGE SCALE GENOMIC DNA]</scope>
    <source>
        <strain evidence="3">R-53144</strain>
    </source>
</reference>
<evidence type="ECO:0000256" key="1">
    <source>
        <dbReference type="SAM" id="SignalP"/>
    </source>
</evidence>
<proteinExistence type="predicted"/>
<feature type="chain" id="PRO_5008688493" evidence="1">
    <location>
        <begin position="21"/>
        <end position="174"/>
    </location>
</feature>
<keyword evidence="1" id="KW-0732">Signal</keyword>
<dbReference type="RefSeq" id="WP_091121207.1">
    <property type="nucleotide sequence ID" value="NZ_FMBA01000008.1"/>
</dbReference>
<gene>
    <name evidence="2" type="ORF">GA0061080_100863</name>
</gene>
<dbReference type="EMBL" id="FMBA01000008">
    <property type="protein sequence ID" value="SCB89923.1"/>
    <property type="molecule type" value="Genomic_DNA"/>
</dbReference>
<accession>A0A1C4A5W4</accession>
<sequence>MINNYIIYLVFGLIPFFAYAQEPPIQQNNKNACFEKSTDTLPLNKAHKNVSYNLANNENCKVEDLESWNCEIDFRYIPIPSKNDINVILVPQDCGDFPYRLYLLTIKDNQIRSDLYVEGEWYEPGNNKNLIEKTYFTISKDFIITVTTEYNNNLTIKHYYLNQDGYIKEKTNNN</sequence>
<evidence type="ECO:0000313" key="3">
    <source>
        <dbReference type="Proteomes" id="UP000199698"/>
    </source>
</evidence>
<dbReference type="STRING" id="1798183.GA0061080_100863"/>
<dbReference type="Proteomes" id="UP000199698">
    <property type="component" value="Unassembled WGS sequence"/>
</dbReference>
<name>A0A1C4A5W4_9GAMM</name>
<dbReference type="AlphaFoldDB" id="A0A1C4A5W4"/>
<feature type="signal peptide" evidence="1">
    <location>
        <begin position="1"/>
        <end position="20"/>
    </location>
</feature>
<protein>
    <submittedName>
        <fullName evidence="2">Uncharacterized protein</fullName>
    </submittedName>
</protein>
<evidence type="ECO:0000313" key="2">
    <source>
        <dbReference type="EMBL" id="SCB89923.1"/>
    </source>
</evidence>